<evidence type="ECO:0000313" key="1">
    <source>
        <dbReference type="EMBL" id="WAJ69264.1"/>
    </source>
</evidence>
<dbReference type="PANTHER" id="PTHR38784">
    <property type="entry name" value="SUCROSE PHOSPHORYLASE"/>
    <property type="match status" value="1"/>
</dbReference>
<dbReference type="Pfam" id="PF07152">
    <property type="entry name" value="YaeQ"/>
    <property type="match status" value="1"/>
</dbReference>
<dbReference type="InterPro" id="IPR011335">
    <property type="entry name" value="Restrct_endonuc-II-like"/>
</dbReference>
<accession>A0ABY7AII3</accession>
<proteinExistence type="predicted"/>
<dbReference type="SMART" id="SM01322">
    <property type="entry name" value="YaeQ"/>
    <property type="match status" value="1"/>
</dbReference>
<dbReference type="Proteomes" id="UP001163726">
    <property type="component" value="Chromosome"/>
</dbReference>
<dbReference type="PANTHER" id="PTHR38784:SF1">
    <property type="entry name" value="SUCROSE PHOSPHORYLASE"/>
    <property type="match status" value="1"/>
</dbReference>
<dbReference type="InterPro" id="IPR038590">
    <property type="entry name" value="YaeQ_sf"/>
</dbReference>
<dbReference type="RefSeq" id="WP_268073456.1">
    <property type="nucleotide sequence ID" value="NZ_CP109965.1"/>
</dbReference>
<evidence type="ECO:0000313" key="2">
    <source>
        <dbReference type="Proteomes" id="UP001163726"/>
    </source>
</evidence>
<name>A0ABY7AII3_9ALTE</name>
<dbReference type="InterPro" id="IPR009822">
    <property type="entry name" value="YaeQ"/>
</dbReference>
<dbReference type="EMBL" id="CP109965">
    <property type="protein sequence ID" value="WAJ69264.1"/>
    <property type="molecule type" value="Genomic_DNA"/>
</dbReference>
<reference evidence="1" key="1">
    <citation type="submission" date="2022-10" db="EMBL/GenBank/DDBJ databases">
        <title>Catenovulum adriacola sp. nov. isolated in the Harbour of Susak.</title>
        <authorList>
            <person name="Schoch T."/>
            <person name="Reich S.J."/>
            <person name="Stoeferle S."/>
            <person name="Flaiz M."/>
            <person name="Kazda M."/>
            <person name="Riedel C.U."/>
            <person name="Duerre P."/>
        </authorList>
    </citation>
    <scope>NUCLEOTIDE SEQUENCE</scope>
    <source>
        <strain evidence="1">TS8</strain>
    </source>
</reference>
<dbReference type="SUPFAM" id="SSF52980">
    <property type="entry name" value="Restriction endonuclease-like"/>
    <property type="match status" value="1"/>
</dbReference>
<keyword evidence="2" id="KW-1185">Reference proteome</keyword>
<organism evidence="1 2">
    <name type="scientific">Catenovulum adriaticum</name>
    <dbReference type="NCBI Taxonomy" id="2984846"/>
    <lineage>
        <taxon>Bacteria</taxon>
        <taxon>Pseudomonadati</taxon>
        <taxon>Pseudomonadota</taxon>
        <taxon>Gammaproteobacteria</taxon>
        <taxon>Alteromonadales</taxon>
        <taxon>Alteromonadaceae</taxon>
        <taxon>Catenovulum</taxon>
    </lineage>
</organism>
<dbReference type="Gene3D" id="3.10.640.10">
    <property type="entry name" value="Restriction endonuclease-like alpha-beta roll domain"/>
    <property type="match status" value="1"/>
</dbReference>
<sequence length="189" mass="21969">MASSTVIKADINVSHLDSQQYLRLMEVISIDGQESAEHFTLRLLTWALFRQDLFVDEKIQLGRSINSSELPDLFVKRTQAQYEHWVEVDNFLPDRLEKAEAKSEHIWLFYTQADKVQKLLKNINKHPNLQLVEISRELIEQLAAQTTKNIHWNVMIDNDQITVASGDLYLESSLTFYHPLTVPLLDLIH</sequence>
<protein>
    <submittedName>
        <fullName evidence="1">YaeQ family protein</fullName>
    </submittedName>
</protein>
<gene>
    <name evidence="1" type="ORF">OLW01_08700</name>
</gene>